<organism evidence="3 4">
    <name type="scientific">Adiantum capillus-veneris</name>
    <name type="common">Maidenhair fern</name>
    <dbReference type="NCBI Taxonomy" id="13818"/>
    <lineage>
        <taxon>Eukaryota</taxon>
        <taxon>Viridiplantae</taxon>
        <taxon>Streptophyta</taxon>
        <taxon>Embryophyta</taxon>
        <taxon>Tracheophyta</taxon>
        <taxon>Polypodiopsida</taxon>
        <taxon>Polypodiidae</taxon>
        <taxon>Polypodiales</taxon>
        <taxon>Pteridineae</taxon>
        <taxon>Pteridaceae</taxon>
        <taxon>Vittarioideae</taxon>
        <taxon>Adiantum</taxon>
    </lineage>
</organism>
<evidence type="ECO:0000313" key="3">
    <source>
        <dbReference type="EMBL" id="KAI5064196.1"/>
    </source>
</evidence>
<evidence type="ECO:0000256" key="1">
    <source>
        <dbReference type="SAM" id="MobiDB-lite"/>
    </source>
</evidence>
<feature type="compositionally biased region" description="Polar residues" evidence="1">
    <location>
        <begin position="56"/>
        <end position="73"/>
    </location>
</feature>
<evidence type="ECO:0000313" key="4">
    <source>
        <dbReference type="Proteomes" id="UP000886520"/>
    </source>
</evidence>
<feature type="chain" id="PRO_5039301893" evidence="2">
    <location>
        <begin position="21"/>
        <end position="124"/>
    </location>
</feature>
<accession>A0A9D4Z940</accession>
<reference evidence="3" key="1">
    <citation type="submission" date="2021-01" db="EMBL/GenBank/DDBJ databases">
        <title>Adiantum capillus-veneris genome.</title>
        <authorList>
            <person name="Fang Y."/>
            <person name="Liao Q."/>
        </authorList>
    </citation>
    <scope>NUCLEOTIDE SEQUENCE</scope>
    <source>
        <strain evidence="3">H3</strain>
        <tissue evidence="3">Leaf</tissue>
    </source>
</reference>
<evidence type="ECO:0000256" key="2">
    <source>
        <dbReference type="SAM" id="SignalP"/>
    </source>
</evidence>
<keyword evidence="4" id="KW-1185">Reference proteome</keyword>
<name>A0A9D4Z940_ADICA</name>
<dbReference type="Proteomes" id="UP000886520">
    <property type="component" value="Chromosome 20"/>
</dbReference>
<feature type="signal peptide" evidence="2">
    <location>
        <begin position="1"/>
        <end position="20"/>
    </location>
</feature>
<comment type="caution">
    <text evidence="3">The sequence shown here is derived from an EMBL/GenBank/DDBJ whole genome shotgun (WGS) entry which is preliminary data.</text>
</comment>
<dbReference type="AlphaFoldDB" id="A0A9D4Z940"/>
<gene>
    <name evidence="3" type="ORF">GOP47_0020866</name>
</gene>
<feature type="region of interest" description="Disordered" evidence="1">
    <location>
        <begin position="54"/>
        <end position="124"/>
    </location>
</feature>
<protein>
    <submittedName>
        <fullName evidence="3">Uncharacterized protein</fullName>
    </submittedName>
</protein>
<dbReference type="EMBL" id="JABFUD020000020">
    <property type="protein sequence ID" value="KAI5064196.1"/>
    <property type="molecule type" value="Genomic_DNA"/>
</dbReference>
<keyword evidence="2" id="KW-0732">Signal</keyword>
<proteinExistence type="predicted"/>
<sequence length="124" mass="13772">MWSPSFNVIILGVLVAKLLQQQHSLVPDCAQAGDLDHTSPSTLSCCRQREDMEVSRISSFQDSNSGRLNTEQYSQEDEAERSPSPPTTTANDGKLHREAQEQLGPSYLAAHHRRSSSTPHPHYS</sequence>